<evidence type="ECO:0000313" key="2">
    <source>
        <dbReference type="EMBL" id="TVO58807.1"/>
    </source>
</evidence>
<keyword evidence="5" id="KW-1185">Reference proteome</keyword>
<comment type="caution">
    <text evidence="2">The sequence shown here is derived from an EMBL/GenBank/DDBJ whole genome shotgun (WGS) entry which is preliminary data.</text>
</comment>
<gene>
    <name evidence="3" type="ORF">FHP89_15240</name>
    <name evidence="2" type="ORF">FHP91_03850</name>
</gene>
<dbReference type="Proteomes" id="UP000319502">
    <property type="component" value="Unassembled WGS sequence"/>
</dbReference>
<dbReference type="InterPro" id="IPR055172">
    <property type="entry name" value="HTH_RsaL-like"/>
</dbReference>
<dbReference type="InterPro" id="IPR001387">
    <property type="entry name" value="Cro/C1-type_HTH"/>
</dbReference>
<proteinExistence type="predicted"/>
<dbReference type="RefSeq" id="WP_144174392.1">
    <property type="nucleotide sequence ID" value="NZ_VMNK01000003.1"/>
</dbReference>
<dbReference type="AlphaFoldDB" id="A0A558EFQ0"/>
<protein>
    <submittedName>
        <fullName evidence="2">Helix-turn-helix transcriptional regulator</fullName>
    </submittedName>
</protein>
<feature type="domain" description="RsaL-like HTH" evidence="1">
    <location>
        <begin position="17"/>
        <end position="60"/>
    </location>
</feature>
<dbReference type="EMBL" id="VMNI01000015">
    <property type="protein sequence ID" value="TVO74672.1"/>
    <property type="molecule type" value="Genomic_DNA"/>
</dbReference>
<dbReference type="CDD" id="cd00093">
    <property type="entry name" value="HTH_XRE"/>
    <property type="match status" value="1"/>
</dbReference>
<reference evidence="4 5" key="1">
    <citation type="submission" date="2019-07" db="EMBL/GenBank/DDBJ databases">
        <title>The pathways for chlorine oxyanion respiration interact through the shared metabolite chlorate.</title>
        <authorList>
            <person name="Barnum T.P."/>
            <person name="Cheng Y."/>
            <person name="Hill K.A."/>
            <person name="Lucas L.N."/>
            <person name="Carlson H.K."/>
            <person name="Coates J.D."/>
        </authorList>
    </citation>
    <scope>NUCLEOTIDE SEQUENCE [LARGE SCALE GENOMIC DNA]</scope>
    <source>
        <strain evidence="3 4">SFB-1</strain>
        <strain evidence="2 5">SFB-3</strain>
    </source>
</reference>
<evidence type="ECO:0000259" key="1">
    <source>
        <dbReference type="Pfam" id="PF22495"/>
    </source>
</evidence>
<name>A0A558EFQ0_9RHOO</name>
<evidence type="ECO:0000313" key="5">
    <source>
        <dbReference type="Proteomes" id="UP000319502"/>
    </source>
</evidence>
<dbReference type="GO" id="GO:0003677">
    <property type="term" value="F:DNA binding"/>
    <property type="evidence" value="ECO:0007669"/>
    <property type="project" value="InterPro"/>
</dbReference>
<dbReference type="Proteomes" id="UP000318349">
    <property type="component" value="Unassembled WGS sequence"/>
</dbReference>
<dbReference type="OrthoDB" id="3173404at2"/>
<accession>A0A558EFQ0</accession>
<dbReference type="Pfam" id="PF22495">
    <property type="entry name" value="HTH_92"/>
    <property type="match status" value="1"/>
</dbReference>
<dbReference type="SUPFAM" id="SSF47413">
    <property type="entry name" value="lambda repressor-like DNA-binding domains"/>
    <property type="match status" value="1"/>
</dbReference>
<sequence>MPQRHKAQSPSAEQLLDWRKKRKLSQSEFWAPIGVTQSAGSRYESGRPLPIPIALLLDLVYGPPKRSEKLLAKLRATGQ</sequence>
<dbReference type="Gene3D" id="1.10.260.40">
    <property type="entry name" value="lambda repressor-like DNA-binding domains"/>
    <property type="match status" value="1"/>
</dbReference>
<dbReference type="EMBL" id="VMNK01000003">
    <property type="protein sequence ID" value="TVO58807.1"/>
    <property type="molecule type" value="Genomic_DNA"/>
</dbReference>
<evidence type="ECO:0000313" key="4">
    <source>
        <dbReference type="Proteomes" id="UP000318349"/>
    </source>
</evidence>
<dbReference type="InterPro" id="IPR010982">
    <property type="entry name" value="Lambda_DNA-bd_dom_sf"/>
</dbReference>
<evidence type="ECO:0000313" key="3">
    <source>
        <dbReference type="EMBL" id="TVO74672.1"/>
    </source>
</evidence>
<organism evidence="2 5">
    <name type="scientific">Denitromonas halophila</name>
    <dbReference type="NCBI Taxonomy" id="1629404"/>
    <lineage>
        <taxon>Bacteria</taxon>
        <taxon>Pseudomonadati</taxon>
        <taxon>Pseudomonadota</taxon>
        <taxon>Betaproteobacteria</taxon>
        <taxon>Rhodocyclales</taxon>
        <taxon>Zoogloeaceae</taxon>
        <taxon>Denitromonas</taxon>
    </lineage>
</organism>